<protein>
    <recommendedName>
        <fullName evidence="9">Fibrinogen C-terminal domain-containing protein</fullName>
    </recommendedName>
</protein>
<keyword evidence="2" id="KW-0964">Secreted</keyword>
<dbReference type="InterPro" id="IPR014716">
    <property type="entry name" value="Fibrinogen_a/b/g_C_1"/>
</dbReference>
<evidence type="ECO:0000256" key="1">
    <source>
        <dbReference type="ARBA" id="ARBA00004613"/>
    </source>
</evidence>
<keyword evidence="3 8" id="KW-0732">Signal</keyword>
<accession>A0A9N9RSP4</accession>
<dbReference type="GO" id="GO:0005577">
    <property type="term" value="C:fibrinogen complex"/>
    <property type="evidence" value="ECO:0007669"/>
    <property type="project" value="TreeGrafter"/>
</dbReference>
<dbReference type="InterPro" id="IPR002181">
    <property type="entry name" value="Fibrinogen_a/b/g_C_dom"/>
</dbReference>
<dbReference type="InterPro" id="IPR036056">
    <property type="entry name" value="Fibrinogen-like_C"/>
</dbReference>
<evidence type="ECO:0000313" key="10">
    <source>
        <dbReference type="EMBL" id="CAG9802721.1"/>
    </source>
</evidence>
<dbReference type="AlphaFoldDB" id="A0A9N9RSP4"/>
<keyword evidence="11" id="KW-1185">Reference proteome</keyword>
<evidence type="ECO:0000256" key="6">
    <source>
        <dbReference type="ARBA" id="ARBA00023180"/>
    </source>
</evidence>
<feature type="signal peptide" evidence="8">
    <location>
        <begin position="1"/>
        <end position="25"/>
    </location>
</feature>
<keyword evidence="5" id="KW-1015">Disulfide bond</keyword>
<reference evidence="10" key="2">
    <citation type="submission" date="2022-10" db="EMBL/GenBank/DDBJ databases">
        <authorList>
            <consortium name="ENA_rothamsted_submissions"/>
            <consortium name="culmorum"/>
            <person name="King R."/>
        </authorList>
    </citation>
    <scope>NUCLEOTIDE SEQUENCE</scope>
</reference>
<dbReference type="CDD" id="cd00087">
    <property type="entry name" value="FReD"/>
    <property type="match status" value="1"/>
</dbReference>
<dbReference type="GO" id="GO:0030246">
    <property type="term" value="F:carbohydrate binding"/>
    <property type="evidence" value="ECO:0007669"/>
    <property type="project" value="UniProtKB-ARBA"/>
</dbReference>
<reference evidence="10" key="1">
    <citation type="submission" date="2022-01" db="EMBL/GenBank/DDBJ databases">
        <authorList>
            <person name="King R."/>
        </authorList>
    </citation>
    <scope>NUCLEOTIDE SEQUENCE</scope>
</reference>
<dbReference type="Gene3D" id="3.90.215.10">
    <property type="entry name" value="Gamma Fibrinogen, chain A, domain 1"/>
    <property type="match status" value="1"/>
</dbReference>
<evidence type="ECO:0000256" key="2">
    <source>
        <dbReference type="ARBA" id="ARBA00022525"/>
    </source>
</evidence>
<name>A0A9N9RSP4_9DIPT</name>
<keyword evidence="6" id="KW-0325">Glycoprotein</keyword>
<sequence length="571" mass="66031">MKPFYWISKMMYILILILNIKDGVADNFSSLRLRKARNLQQTKTTSDCEIISEAIQSLGLKLDQSFKTIEYNMMERMSKLDDKVNLLHDKMFKENILTSSNRMPRPETESIESKIELIEQQMDNIKAKLNGFVEMIGDKLLNNNHKTSEDDSKSRNVNSIVEAASEEMITRFNGFNTAIDEMNRKIQQNKNLLMQNYGELMTIAEHLNNKKNDNSSVLTQQNDHRIQQQQQQQKKERVFDHSMLINEILRMVRNRLSGDNSENENMAIKKLPVLTADSPSRRINVDDAKYSSSTLLMNLSPIRDDELKSQLSEKIVSRKDGIVFPSIKNKPSNINTTFTTDTLAYKDIKGFSCTELMNAGMRQSGVYYLQIRGTTYWFLKVFCEQEIADGGWTVIQRRDDFGEPRENFNRDWADYKNGFGDPAKEFWMGNENIYMLTNNEDYVLRIELEDFEGNKRYAQYSHFKVNPEADYYKLEIDGYEGNAGDSLNDPWHGSNNSPFSTYNRDNDRSSLNCASMLKGGWWWKSCGRGLNGPGPSLDSISRGGIVWFQWNGYDYALKKTVMMMKPISKVT</sequence>
<evidence type="ECO:0000259" key="9">
    <source>
        <dbReference type="PROSITE" id="PS51406"/>
    </source>
</evidence>
<comment type="function">
    <text evidence="7">Lectin involved in innate immunity. Agglutinates all types of human erythrocytes, Gram-positive and Gram-negative bacteria. Has a stronger agglutinating activity towards Gram-negative bacteria than towards Gram-positive bacteria. Specifically recognizes acetyl group-containing substances on agglutinated cells. The hemagglutinating activity was inhibited by EDTA, acetyl group-containing mono- and disaccharides, N-acetyl derivatives of amino acids, other acetyl group-containing substances, propionamide and benzamide. Enhances the antimicrobial activity of big defensin against Gram-positive bacteria but not against Gram-negative bacteria.</text>
</comment>
<dbReference type="PANTHER" id="PTHR47221:SF6">
    <property type="entry name" value="FIBRINOGEN ALPHA CHAIN"/>
    <property type="match status" value="1"/>
</dbReference>
<comment type="subcellular location">
    <subcellularLocation>
        <location evidence="1">Secreted</location>
    </subcellularLocation>
</comment>
<dbReference type="EMBL" id="OU895878">
    <property type="protein sequence ID" value="CAG9802721.1"/>
    <property type="molecule type" value="Genomic_DNA"/>
</dbReference>
<dbReference type="GO" id="GO:0034116">
    <property type="term" value="P:positive regulation of heterotypic cell-cell adhesion"/>
    <property type="evidence" value="ECO:0007669"/>
    <property type="project" value="TreeGrafter"/>
</dbReference>
<dbReference type="InterPro" id="IPR037579">
    <property type="entry name" value="FIB_ANG-like"/>
</dbReference>
<evidence type="ECO:0000313" key="11">
    <source>
        <dbReference type="Proteomes" id="UP001153620"/>
    </source>
</evidence>
<proteinExistence type="predicted"/>
<dbReference type="GO" id="GO:0030674">
    <property type="term" value="F:protein-macromolecule adaptor activity"/>
    <property type="evidence" value="ECO:0007669"/>
    <property type="project" value="TreeGrafter"/>
</dbReference>
<dbReference type="SMART" id="SM00186">
    <property type="entry name" value="FBG"/>
    <property type="match status" value="1"/>
</dbReference>
<dbReference type="PANTHER" id="PTHR47221">
    <property type="entry name" value="FIBRINOGEN ALPHA CHAIN"/>
    <property type="match status" value="1"/>
</dbReference>
<evidence type="ECO:0000256" key="8">
    <source>
        <dbReference type="SAM" id="SignalP"/>
    </source>
</evidence>
<feature type="domain" description="Fibrinogen C-terminal" evidence="9">
    <location>
        <begin position="344"/>
        <end position="568"/>
    </location>
</feature>
<dbReference type="PROSITE" id="PS51406">
    <property type="entry name" value="FIBRINOGEN_C_2"/>
    <property type="match status" value="1"/>
</dbReference>
<evidence type="ECO:0000256" key="4">
    <source>
        <dbReference type="ARBA" id="ARBA00023054"/>
    </source>
</evidence>
<dbReference type="OrthoDB" id="7735550at2759"/>
<dbReference type="FunFam" id="3.90.215.10:FF:000001">
    <property type="entry name" value="Tenascin isoform 1"/>
    <property type="match status" value="1"/>
</dbReference>
<feature type="chain" id="PRO_5040206793" description="Fibrinogen C-terminal domain-containing protein" evidence="8">
    <location>
        <begin position="26"/>
        <end position="571"/>
    </location>
</feature>
<dbReference type="GO" id="GO:0005201">
    <property type="term" value="F:extracellular matrix structural constituent"/>
    <property type="evidence" value="ECO:0007669"/>
    <property type="project" value="TreeGrafter"/>
</dbReference>
<evidence type="ECO:0000256" key="3">
    <source>
        <dbReference type="ARBA" id="ARBA00022729"/>
    </source>
</evidence>
<dbReference type="SUPFAM" id="SSF56496">
    <property type="entry name" value="Fibrinogen C-terminal domain-like"/>
    <property type="match status" value="1"/>
</dbReference>
<evidence type="ECO:0000256" key="7">
    <source>
        <dbReference type="ARBA" id="ARBA00053344"/>
    </source>
</evidence>
<dbReference type="Proteomes" id="UP001153620">
    <property type="component" value="Chromosome 2"/>
</dbReference>
<evidence type="ECO:0000256" key="5">
    <source>
        <dbReference type="ARBA" id="ARBA00023157"/>
    </source>
</evidence>
<keyword evidence="4" id="KW-0175">Coiled coil</keyword>
<organism evidence="10 11">
    <name type="scientific">Chironomus riparius</name>
    <dbReference type="NCBI Taxonomy" id="315576"/>
    <lineage>
        <taxon>Eukaryota</taxon>
        <taxon>Metazoa</taxon>
        <taxon>Ecdysozoa</taxon>
        <taxon>Arthropoda</taxon>
        <taxon>Hexapoda</taxon>
        <taxon>Insecta</taxon>
        <taxon>Pterygota</taxon>
        <taxon>Neoptera</taxon>
        <taxon>Endopterygota</taxon>
        <taxon>Diptera</taxon>
        <taxon>Nematocera</taxon>
        <taxon>Chironomoidea</taxon>
        <taxon>Chironomidae</taxon>
        <taxon>Chironominae</taxon>
        <taxon>Chironomus</taxon>
    </lineage>
</organism>
<gene>
    <name evidence="10" type="ORF">CHIRRI_LOCUS5626</name>
</gene>
<dbReference type="Pfam" id="PF00147">
    <property type="entry name" value="Fibrinogen_C"/>
    <property type="match status" value="1"/>
</dbReference>